<dbReference type="AlphaFoldDB" id="A0A8T2D1W7"/>
<gene>
    <name evidence="1" type="ORF">ISN45_At05g048700</name>
</gene>
<dbReference type="EMBL" id="JAEFBK010000005">
    <property type="protein sequence ID" value="KAG7605895.1"/>
    <property type="molecule type" value="Genomic_DNA"/>
</dbReference>
<organism evidence="1 2">
    <name type="scientific">Arabidopsis thaliana x Arabidopsis arenosa</name>
    <dbReference type="NCBI Taxonomy" id="1240361"/>
    <lineage>
        <taxon>Eukaryota</taxon>
        <taxon>Viridiplantae</taxon>
        <taxon>Streptophyta</taxon>
        <taxon>Embryophyta</taxon>
        <taxon>Tracheophyta</taxon>
        <taxon>Spermatophyta</taxon>
        <taxon>Magnoliopsida</taxon>
        <taxon>eudicotyledons</taxon>
        <taxon>Gunneridae</taxon>
        <taxon>Pentapetalae</taxon>
        <taxon>rosids</taxon>
        <taxon>malvids</taxon>
        <taxon>Brassicales</taxon>
        <taxon>Brassicaceae</taxon>
        <taxon>Camelineae</taxon>
        <taxon>Arabidopsis</taxon>
    </lineage>
</organism>
<comment type="caution">
    <text evidence="1">The sequence shown here is derived from an EMBL/GenBank/DDBJ whole genome shotgun (WGS) entry which is preliminary data.</text>
</comment>
<sequence>MGLYHTFGVSVMAKFGFDFRVVEFVPFVCRSV</sequence>
<reference evidence="1 2" key="1">
    <citation type="submission" date="2020-12" db="EMBL/GenBank/DDBJ databases">
        <title>Concerted genomic and epigenomic changes stabilize Arabidopsis allopolyploids.</title>
        <authorList>
            <person name="Chen Z."/>
        </authorList>
    </citation>
    <scope>NUCLEOTIDE SEQUENCE [LARGE SCALE GENOMIC DNA]</scope>
    <source>
        <strain evidence="1">Allo738</strain>
        <tissue evidence="1">Leaf</tissue>
    </source>
</reference>
<dbReference type="Proteomes" id="UP000694240">
    <property type="component" value="Chromosome 5"/>
</dbReference>
<keyword evidence="2" id="KW-1185">Reference proteome</keyword>
<evidence type="ECO:0000313" key="2">
    <source>
        <dbReference type="Proteomes" id="UP000694240"/>
    </source>
</evidence>
<evidence type="ECO:0000313" key="1">
    <source>
        <dbReference type="EMBL" id="KAG7605895.1"/>
    </source>
</evidence>
<accession>A0A8T2D1W7</accession>
<protein>
    <submittedName>
        <fullName evidence="1">Uncharacterized protein</fullName>
    </submittedName>
</protein>
<name>A0A8T2D1W7_9BRAS</name>
<proteinExistence type="predicted"/>